<evidence type="ECO:0000256" key="2">
    <source>
        <dbReference type="ARBA" id="ARBA00022475"/>
    </source>
</evidence>
<feature type="domain" description="ABC3 transporter permease C-terminal" evidence="7">
    <location>
        <begin position="299"/>
        <end position="409"/>
    </location>
</feature>
<reference evidence="9" key="1">
    <citation type="submission" date="2022-07" db="EMBL/GenBank/DDBJ databases">
        <title>Taxonomy of Novel Oxalotrophic and Methylotrophic Bacteria.</title>
        <authorList>
            <person name="Sahin N."/>
            <person name="Tani A."/>
        </authorList>
    </citation>
    <scope>NUCLEOTIDE SEQUENCE</scope>
    <source>
        <strain evidence="9">Y10</strain>
    </source>
</reference>
<dbReference type="Pfam" id="PF12704">
    <property type="entry name" value="MacB_PCD"/>
    <property type="match status" value="2"/>
</dbReference>
<protein>
    <submittedName>
        <fullName evidence="9">ABC transporter permease</fullName>
    </submittedName>
</protein>
<comment type="caution">
    <text evidence="9">The sequence shown here is derived from an EMBL/GenBank/DDBJ whole genome shotgun (WGS) entry which is preliminary data.</text>
</comment>
<evidence type="ECO:0000313" key="10">
    <source>
        <dbReference type="Proteomes" id="UP001143543"/>
    </source>
</evidence>
<accession>A0ABQ5MGK2</accession>
<feature type="domain" description="MacB-like periplasmic core" evidence="8">
    <location>
        <begin position="20"/>
        <end position="236"/>
    </location>
</feature>
<name>A0ABQ5MGK2_9FLAO</name>
<dbReference type="PANTHER" id="PTHR30572:SF18">
    <property type="entry name" value="ABC-TYPE MACROLIDE FAMILY EXPORT SYSTEM PERMEASE COMPONENT 2"/>
    <property type="match status" value="1"/>
</dbReference>
<keyword evidence="2" id="KW-1003">Cell membrane</keyword>
<feature type="transmembrane region" description="Helical" evidence="6">
    <location>
        <begin position="690"/>
        <end position="712"/>
    </location>
</feature>
<evidence type="ECO:0000313" key="9">
    <source>
        <dbReference type="EMBL" id="GLB48524.1"/>
    </source>
</evidence>
<keyword evidence="4 6" id="KW-1133">Transmembrane helix</keyword>
<feature type="domain" description="ABC3 transporter permease C-terminal" evidence="7">
    <location>
        <begin position="695"/>
        <end position="802"/>
    </location>
</feature>
<evidence type="ECO:0000256" key="6">
    <source>
        <dbReference type="SAM" id="Phobius"/>
    </source>
</evidence>
<dbReference type="InterPro" id="IPR050250">
    <property type="entry name" value="Macrolide_Exporter_MacB"/>
</dbReference>
<keyword evidence="5 6" id="KW-0472">Membrane</keyword>
<proteinExistence type="predicted"/>
<evidence type="ECO:0000259" key="8">
    <source>
        <dbReference type="Pfam" id="PF12704"/>
    </source>
</evidence>
<feature type="transmembrane region" description="Helical" evidence="6">
    <location>
        <begin position="779"/>
        <end position="799"/>
    </location>
</feature>
<evidence type="ECO:0000256" key="4">
    <source>
        <dbReference type="ARBA" id="ARBA00022989"/>
    </source>
</evidence>
<feature type="transmembrane region" description="Helical" evidence="6">
    <location>
        <begin position="21"/>
        <end position="41"/>
    </location>
</feature>
<evidence type="ECO:0000256" key="3">
    <source>
        <dbReference type="ARBA" id="ARBA00022692"/>
    </source>
</evidence>
<dbReference type="InterPro" id="IPR025857">
    <property type="entry name" value="MacB_PCD"/>
</dbReference>
<dbReference type="PANTHER" id="PTHR30572">
    <property type="entry name" value="MEMBRANE COMPONENT OF TRANSPORTER-RELATED"/>
    <property type="match status" value="1"/>
</dbReference>
<keyword evidence="3 6" id="KW-0812">Transmembrane</keyword>
<feature type="domain" description="MacB-like periplasmic core" evidence="8">
    <location>
        <begin position="433"/>
        <end position="655"/>
    </location>
</feature>
<evidence type="ECO:0000259" key="7">
    <source>
        <dbReference type="Pfam" id="PF02687"/>
    </source>
</evidence>
<dbReference type="Proteomes" id="UP001143543">
    <property type="component" value="Unassembled WGS sequence"/>
</dbReference>
<dbReference type="Pfam" id="PF02687">
    <property type="entry name" value="FtsX"/>
    <property type="match status" value="2"/>
</dbReference>
<feature type="transmembrane region" description="Helical" evidence="6">
    <location>
        <begin position="384"/>
        <end position="407"/>
    </location>
</feature>
<sequence length="814" mass="92750">MVKNWLHIFIYNIKHNKLFTFLNVLGLSVGVAGLIFSILYWNDEHSYNKWNPERNHVFQIINDLRPIEPSLGYWNTNTATLAEYLEENLPSLTDYCYSDDMYTDDILKYGSKKEMANITDAQSNFFSFFPFTFSKGTPESALANRNCIAISENLAKRLFGDKDPMNKQLIYGEHQLTVTGVYHIPGKSSYAPDAVTNLIEEFLNKGENAWGNFNFNLLVKLTDASEAANLKKAIEAAYLEHRIKPDAKEQGITVEQYLEEQGVIKVLVEPLVTARLESVTDGYPEGRGNIQMLLIMMGLSILILVLAIINYVNLATANALKRAKEVGVRKVVGATKGEIVLQFIFESALMIFLSILLALVIAEVVLPLYNQFLNKELVIVGSQFYLQLLALFIILVAVAGVFPALYVANFKTIKVLKGNYTRNDNGIIVRNSMLVLQFAIAAFFIVGSYIVYSQIKYVSTMDLGYNSDQVVQVYYRNPYNWREEGYREQLLSKYLAVKQQIKGIEGVKEVGAGSFSFDHGSNSSSSYEYKNESIQASNMGIDFGMLEMMGVKLKEGRFLSAEFALDTVSNILINETAARLMKEDHPLGKEFPWRNNKNLKVVGVVKDFHVNGPQEEIPPMLFFHFKTVEWMIQNTHHIYVKVETSKTAEVINKLEKLWTTKVDVDFPFDYDFVDKRFARTYEQYTNQKNLFLLLNITVVIIALFGLYALASYSIERRMKEIAIRKTLGAETKGLLLVLTKQYIVFGVIGFLLALFPAYYFLTLWLENFVYRIDISYQPFLVGFICLMSLTLAVVLLKAYKATSNVDILKYLKYE</sequence>
<evidence type="ECO:0000256" key="5">
    <source>
        <dbReference type="ARBA" id="ARBA00023136"/>
    </source>
</evidence>
<feature type="transmembrane region" description="Helical" evidence="6">
    <location>
        <begin position="733"/>
        <end position="759"/>
    </location>
</feature>
<feature type="transmembrane region" description="Helical" evidence="6">
    <location>
        <begin position="339"/>
        <end position="364"/>
    </location>
</feature>
<gene>
    <name evidence="9" type="ORF">Y10_08920</name>
</gene>
<feature type="transmembrane region" description="Helical" evidence="6">
    <location>
        <begin position="428"/>
        <end position="452"/>
    </location>
</feature>
<dbReference type="InterPro" id="IPR003838">
    <property type="entry name" value="ABC3_permease_C"/>
</dbReference>
<comment type="subcellular location">
    <subcellularLocation>
        <location evidence="1">Cell membrane</location>
        <topology evidence="1">Multi-pass membrane protein</topology>
    </subcellularLocation>
</comment>
<keyword evidence="10" id="KW-1185">Reference proteome</keyword>
<dbReference type="EMBL" id="BRVO01000001">
    <property type="protein sequence ID" value="GLB48524.1"/>
    <property type="molecule type" value="Genomic_DNA"/>
</dbReference>
<organism evidence="9 10">
    <name type="scientific">Neptunitalea lumnitzerae</name>
    <dbReference type="NCBI Taxonomy" id="2965509"/>
    <lineage>
        <taxon>Bacteria</taxon>
        <taxon>Pseudomonadati</taxon>
        <taxon>Bacteroidota</taxon>
        <taxon>Flavobacteriia</taxon>
        <taxon>Flavobacteriales</taxon>
        <taxon>Flavobacteriaceae</taxon>
        <taxon>Neptunitalea</taxon>
    </lineage>
</organism>
<evidence type="ECO:0000256" key="1">
    <source>
        <dbReference type="ARBA" id="ARBA00004651"/>
    </source>
</evidence>
<dbReference type="RefSeq" id="WP_281764159.1">
    <property type="nucleotide sequence ID" value="NZ_BRVO01000001.1"/>
</dbReference>
<feature type="transmembrane region" description="Helical" evidence="6">
    <location>
        <begin position="292"/>
        <end position="314"/>
    </location>
</feature>